<keyword evidence="2" id="KW-1185">Reference proteome</keyword>
<dbReference type="Proteomes" id="UP001631969">
    <property type="component" value="Unassembled WGS sequence"/>
</dbReference>
<gene>
    <name evidence="1" type="ORF">ACI1P1_19425</name>
</gene>
<dbReference type="EMBL" id="JBJURJ010000013">
    <property type="protein sequence ID" value="MFM9330476.1"/>
    <property type="molecule type" value="Genomic_DNA"/>
</dbReference>
<proteinExistence type="predicted"/>
<comment type="caution">
    <text evidence="1">The sequence shown here is derived from an EMBL/GenBank/DDBJ whole genome shotgun (WGS) entry which is preliminary data.</text>
</comment>
<sequence>MTKRFENQYFIFGALLLGVGDILALLLFTFFGTMEHQMDSGFAEIWMITLPFIVGWILAGLLTGAYRSKAYSTMLQAFGYTLVNAVIAVPAALILRWLAGDKPPSWTFGLVAFFFVLLFMTLWRWAYTWLIRNI</sequence>
<organism evidence="1 2">
    <name type="scientific">Paenibacillus mesotrionivorans</name>
    <dbReference type="NCBI Taxonomy" id="3160968"/>
    <lineage>
        <taxon>Bacteria</taxon>
        <taxon>Bacillati</taxon>
        <taxon>Bacillota</taxon>
        <taxon>Bacilli</taxon>
        <taxon>Bacillales</taxon>
        <taxon>Paenibacillaceae</taxon>
        <taxon>Paenibacillus</taxon>
    </lineage>
</organism>
<protein>
    <submittedName>
        <fullName evidence="1">DUF3054 domain-containing protein</fullName>
    </submittedName>
</protein>
<name>A0ACC7P2D2_9BACL</name>
<evidence type="ECO:0000313" key="1">
    <source>
        <dbReference type="EMBL" id="MFM9330476.1"/>
    </source>
</evidence>
<evidence type="ECO:0000313" key="2">
    <source>
        <dbReference type="Proteomes" id="UP001631969"/>
    </source>
</evidence>
<accession>A0ACC7P2D2</accession>
<reference evidence="1" key="1">
    <citation type="submission" date="2024-12" db="EMBL/GenBank/DDBJ databases">
        <authorList>
            <person name="Wu N."/>
        </authorList>
    </citation>
    <scope>NUCLEOTIDE SEQUENCE</scope>
    <source>
        <strain evidence="1">P15</strain>
    </source>
</reference>